<evidence type="ECO:0000313" key="2">
    <source>
        <dbReference type="EMBL" id="MDQ0338443.1"/>
    </source>
</evidence>
<evidence type="ECO:0000313" key="3">
    <source>
        <dbReference type="Proteomes" id="UP001232445"/>
    </source>
</evidence>
<dbReference type="RefSeq" id="WP_307336760.1">
    <property type="nucleotide sequence ID" value="NZ_JAUSUQ010000003.1"/>
</dbReference>
<keyword evidence="3" id="KW-1185">Reference proteome</keyword>
<sequence length="213" mass="25548">MNHFFVHFVSFIILGMLCFYEAWRYKKHKGIMLDSFFIHWAQFVVASIVFIFEGWRAFPEGVHHLFLFVCMLAAFFLFLFFIHGKRIHANKITEEMVIAAVEKVLQDRHVAYQKITGPAESGYSVQEYKRIKLQEYDLEMRITWGDQDRKGLSNYTVTFKKWWRFPYAQELLTEMVVYLREQRKDQAYHRYIYLNAIFGILSVSIGLYLLYMG</sequence>
<protein>
    <submittedName>
        <fullName evidence="2">Ca2+/Na+ antiporter</fullName>
    </submittedName>
</protein>
<evidence type="ECO:0000256" key="1">
    <source>
        <dbReference type="SAM" id="Phobius"/>
    </source>
</evidence>
<feature type="transmembrane region" description="Helical" evidence="1">
    <location>
        <begin position="61"/>
        <end position="82"/>
    </location>
</feature>
<feature type="transmembrane region" description="Helical" evidence="1">
    <location>
        <begin position="35"/>
        <end position="55"/>
    </location>
</feature>
<dbReference type="Proteomes" id="UP001232445">
    <property type="component" value="Unassembled WGS sequence"/>
</dbReference>
<accession>A0ABU0CPU8</accession>
<keyword evidence="1" id="KW-0812">Transmembrane</keyword>
<gene>
    <name evidence="2" type="ORF">J2S00_001227</name>
</gene>
<keyword evidence="1" id="KW-0472">Membrane</keyword>
<feature type="transmembrane region" description="Helical" evidence="1">
    <location>
        <begin position="191"/>
        <end position="211"/>
    </location>
</feature>
<proteinExistence type="predicted"/>
<organism evidence="2 3">
    <name type="scientific">Caldalkalibacillus uzonensis</name>
    <dbReference type="NCBI Taxonomy" id="353224"/>
    <lineage>
        <taxon>Bacteria</taxon>
        <taxon>Bacillati</taxon>
        <taxon>Bacillota</taxon>
        <taxon>Bacilli</taxon>
        <taxon>Bacillales</taxon>
        <taxon>Bacillaceae</taxon>
        <taxon>Caldalkalibacillus</taxon>
    </lineage>
</organism>
<comment type="caution">
    <text evidence="2">The sequence shown here is derived from an EMBL/GenBank/DDBJ whole genome shotgun (WGS) entry which is preliminary data.</text>
</comment>
<feature type="transmembrane region" description="Helical" evidence="1">
    <location>
        <begin position="6"/>
        <end position="23"/>
    </location>
</feature>
<name>A0ABU0CPU8_9BACI</name>
<reference evidence="2 3" key="1">
    <citation type="submission" date="2023-07" db="EMBL/GenBank/DDBJ databases">
        <title>Genomic Encyclopedia of Type Strains, Phase IV (KMG-IV): sequencing the most valuable type-strain genomes for metagenomic binning, comparative biology and taxonomic classification.</title>
        <authorList>
            <person name="Goeker M."/>
        </authorList>
    </citation>
    <scope>NUCLEOTIDE SEQUENCE [LARGE SCALE GENOMIC DNA]</scope>
    <source>
        <strain evidence="2 3">DSM 17740</strain>
    </source>
</reference>
<keyword evidence="1" id="KW-1133">Transmembrane helix</keyword>
<dbReference type="EMBL" id="JAUSUQ010000003">
    <property type="protein sequence ID" value="MDQ0338443.1"/>
    <property type="molecule type" value="Genomic_DNA"/>
</dbReference>